<accession>A0A2S9YX70</accession>
<proteinExistence type="predicted"/>
<evidence type="ECO:0000313" key="2">
    <source>
        <dbReference type="Proteomes" id="UP000238823"/>
    </source>
</evidence>
<sequence length="32" mass="3504">MSCIHSRARAVELGDRGAFPSDDRGFPLTRNA</sequence>
<dbReference type="EMBL" id="PVNL01000014">
    <property type="protein sequence ID" value="PRQ09677.1"/>
    <property type="molecule type" value="Genomic_DNA"/>
</dbReference>
<dbReference type="AlphaFoldDB" id="A0A2S9YX70"/>
<reference evidence="1 2" key="1">
    <citation type="submission" date="2018-03" db="EMBL/GenBank/DDBJ databases">
        <title>Draft Genome Sequences of the Obligatory Marine Myxobacteria Enhygromyxa salina SWB007.</title>
        <authorList>
            <person name="Poehlein A."/>
            <person name="Moghaddam J.A."/>
            <person name="Harms H."/>
            <person name="Alanjari M."/>
            <person name="Koenig G.M."/>
            <person name="Daniel R."/>
            <person name="Schaeberle T.F."/>
        </authorList>
    </citation>
    <scope>NUCLEOTIDE SEQUENCE [LARGE SCALE GENOMIC DNA]</scope>
    <source>
        <strain evidence="1 2">SWB007</strain>
    </source>
</reference>
<dbReference type="Proteomes" id="UP000238823">
    <property type="component" value="Unassembled WGS sequence"/>
</dbReference>
<evidence type="ECO:0000313" key="1">
    <source>
        <dbReference type="EMBL" id="PRQ09677.1"/>
    </source>
</evidence>
<name>A0A2S9YX70_9BACT</name>
<gene>
    <name evidence="1" type="ORF">ENSA7_05930</name>
</gene>
<protein>
    <submittedName>
        <fullName evidence="1">Uncharacterized protein</fullName>
    </submittedName>
</protein>
<organism evidence="1 2">
    <name type="scientific">Enhygromyxa salina</name>
    <dbReference type="NCBI Taxonomy" id="215803"/>
    <lineage>
        <taxon>Bacteria</taxon>
        <taxon>Pseudomonadati</taxon>
        <taxon>Myxococcota</taxon>
        <taxon>Polyangia</taxon>
        <taxon>Nannocystales</taxon>
        <taxon>Nannocystaceae</taxon>
        <taxon>Enhygromyxa</taxon>
    </lineage>
</organism>
<comment type="caution">
    <text evidence="1">The sequence shown here is derived from an EMBL/GenBank/DDBJ whole genome shotgun (WGS) entry which is preliminary data.</text>
</comment>